<dbReference type="EMBL" id="JAGIYQ010000008">
    <property type="protein sequence ID" value="MBP0726118.1"/>
    <property type="molecule type" value="Genomic_DNA"/>
</dbReference>
<feature type="domain" description="Deacetylase PdaC" evidence="2">
    <location>
        <begin position="86"/>
        <end position="160"/>
    </location>
</feature>
<keyword evidence="4" id="KW-1185">Reference proteome</keyword>
<dbReference type="Pfam" id="PF11738">
    <property type="entry name" value="DUF3298"/>
    <property type="match status" value="1"/>
</dbReference>
<reference evidence="3" key="1">
    <citation type="submission" date="2021-04" db="EMBL/GenBank/DDBJ databases">
        <title>Genome seq and assembly of Bacillus sp.</title>
        <authorList>
            <person name="Chhetri G."/>
        </authorList>
    </citation>
    <scope>NUCLEOTIDE SEQUENCE</scope>
    <source>
        <strain evidence="3">RG28</strain>
    </source>
</reference>
<dbReference type="Gene3D" id="3.30.565.40">
    <property type="entry name" value="Fervidobacterium nodosum Rt17-B1 like"/>
    <property type="match status" value="1"/>
</dbReference>
<dbReference type="InterPro" id="IPR037126">
    <property type="entry name" value="PdaC/RsiV-like_sf"/>
</dbReference>
<evidence type="ECO:0000259" key="2">
    <source>
        <dbReference type="Pfam" id="PF13739"/>
    </source>
</evidence>
<dbReference type="Gene3D" id="3.90.640.20">
    <property type="entry name" value="Heat-shock cognate protein, ATPase"/>
    <property type="match status" value="1"/>
</dbReference>
<accession>A0A940NWA0</accession>
<evidence type="ECO:0000313" key="3">
    <source>
        <dbReference type="EMBL" id="MBP0726118.1"/>
    </source>
</evidence>
<feature type="domain" description="DUF3298" evidence="1">
    <location>
        <begin position="193"/>
        <end position="274"/>
    </location>
</feature>
<dbReference type="AlphaFoldDB" id="A0A940NWA0"/>
<evidence type="ECO:0000313" key="4">
    <source>
        <dbReference type="Proteomes" id="UP000682134"/>
    </source>
</evidence>
<gene>
    <name evidence="3" type="ORF">J5Y03_13125</name>
</gene>
<evidence type="ECO:0000259" key="1">
    <source>
        <dbReference type="Pfam" id="PF11738"/>
    </source>
</evidence>
<sequence length="288" mass="32823">MDEKLNELKLEYKNTPIPNNLDSIVTKAIKRSKKRNFPYKTVSGLTAAAIFVLSINVSPSFAQTLEKVPGLKSVVKVLTFTEYTVNESTFNAKIDVPSVSNLKNKKLENSLNEKYLNEGKQLYNDFNKDMKDMKKNNVDGHLGVESGYEVKTDNDQILSIGRYNVNTVGSSSTTMKYDTIDKKKEVELTLPSLFKDNSYINIISDNIIQQMKEQMKKDKDKTYWIKGPDSFDPFEKIKANQSFYINKDHKLVISFDKYEVAPGYMGVVEFVIPTDVISKDLVGNEYIK</sequence>
<organism evidence="3 4">
    <name type="scientific">Gottfriedia endophytica</name>
    <dbReference type="NCBI Taxonomy" id="2820819"/>
    <lineage>
        <taxon>Bacteria</taxon>
        <taxon>Bacillati</taxon>
        <taxon>Bacillota</taxon>
        <taxon>Bacilli</taxon>
        <taxon>Bacillales</taxon>
        <taxon>Bacillaceae</taxon>
        <taxon>Gottfriedia</taxon>
    </lineage>
</organism>
<dbReference type="Proteomes" id="UP000682134">
    <property type="component" value="Unassembled WGS sequence"/>
</dbReference>
<dbReference type="InterPro" id="IPR021729">
    <property type="entry name" value="DUF3298"/>
</dbReference>
<proteinExistence type="predicted"/>
<dbReference type="Pfam" id="PF13739">
    <property type="entry name" value="PdaC"/>
    <property type="match status" value="1"/>
</dbReference>
<name>A0A940NWA0_9BACI</name>
<dbReference type="InterPro" id="IPR025303">
    <property type="entry name" value="PdaC"/>
</dbReference>
<protein>
    <submittedName>
        <fullName evidence="3">DUF3298 domain-containing protein</fullName>
    </submittedName>
</protein>
<comment type="caution">
    <text evidence="3">The sequence shown here is derived from an EMBL/GenBank/DDBJ whole genome shotgun (WGS) entry which is preliminary data.</text>
</comment>